<dbReference type="EMBL" id="HBGJ01027788">
    <property type="protein sequence ID" value="CAD9259285.1"/>
    <property type="molecule type" value="Transcribed_RNA"/>
</dbReference>
<feature type="binding site" evidence="7">
    <location>
        <position position="158"/>
    </location>
    <ligand>
        <name>chlorophyll a</name>
        <dbReference type="ChEBI" id="CHEBI:58416"/>
        <label>1</label>
    </ligand>
</feature>
<feature type="binding site" description="axial binding residue" evidence="7">
    <location>
        <position position="128"/>
    </location>
    <ligand>
        <name>chlorophyll b</name>
        <dbReference type="ChEBI" id="CHEBI:61721"/>
        <label>1</label>
    </ligand>
    <ligandPart>
        <name>Mg</name>
        <dbReference type="ChEBI" id="CHEBI:25107"/>
    </ligandPart>
</feature>
<dbReference type="Pfam" id="PF00504">
    <property type="entry name" value="Chloroa_b-bind"/>
    <property type="match status" value="1"/>
</dbReference>
<feature type="binding site" description="axial binding residue" evidence="7">
    <location>
        <position position="67"/>
    </location>
    <ligand>
        <name>chlorophyll b</name>
        <dbReference type="ChEBI" id="CHEBI:61721"/>
        <label>1</label>
    </ligand>
    <ligandPart>
        <name>Mg</name>
        <dbReference type="ChEBI" id="CHEBI:25107"/>
    </ligandPart>
</feature>
<evidence type="ECO:0000256" key="5">
    <source>
        <dbReference type="ARBA" id="ARBA00022531"/>
    </source>
</evidence>
<keyword evidence="7" id="KW-0157">Chromophore</keyword>
<evidence type="ECO:0000256" key="6">
    <source>
        <dbReference type="ARBA" id="ARBA00022640"/>
    </source>
</evidence>
<dbReference type="Gene3D" id="1.10.3460.10">
    <property type="entry name" value="Chlorophyll a/b binding protein domain"/>
    <property type="match status" value="1"/>
</dbReference>
<dbReference type="SUPFAM" id="SSF103511">
    <property type="entry name" value="Chlorophyll a-b binding protein"/>
    <property type="match status" value="1"/>
</dbReference>
<evidence type="ECO:0000256" key="3">
    <source>
        <dbReference type="ARBA" id="ARBA00005933"/>
    </source>
</evidence>
<dbReference type="AlphaFoldDB" id="A0A7S1U797"/>
<evidence type="ECO:0000256" key="7">
    <source>
        <dbReference type="PIRSR" id="PIRSR601344-1"/>
    </source>
</evidence>
<dbReference type="GO" id="GO:0009507">
    <property type="term" value="C:chloroplast"/>
    <property type="evidence" value="ECO:0007669"/>
    <property type="project" value="UniProtKB-SubCell"/>
</dbReference>
<keyword evidence="6" id="KW-0934">Plastid</keyword>
<evidence type="ECO:0000256" key="1">
    <source>
        <dbReference type="ARBA" id="ARBA00004022"/>
    </source>
</evidence>
<sequence>MPLWSGLVRGLTPPMPVFPQGFLTALLTHTGGDGPEPNSRQFDPLGLADKNPNMIKYFREAEIKHGRICMLATLGMIVPEFMRLPGDIFQGVDAIGAHDAMVAKGPMYMLLIWIGVWELVSFPTIAALDEGRMPGDFAFDPLSLGKNPEKLKRYSLAELKNGRLAMLGFSGMITQAALTHNGFPYLY</sequence>
<feature type="binding site" evidence="7">
    <location>
        <position position="62"/>
    </location>
    <ligand>
        <name>chlorophyll a</name>
        <dbReference type="ChEBI" id="CHEBI:58416"/>
        <label>1</label>
    </ligand>
</feature>
<dbReference type="InterPro" id="IPR022796">
    <property type="entry name" value="Chloroa_b-bind"/>
</dbReference>
<keyword evidence="5" id="KW-0602">Photosynthesis</keyword>
<evidence type="ECO:0000256" key="2">
    <source>
        <dbReference type="ARBA" id="ARBA00004229"/>
    </source>
</evidence>
<feature type="binding site" evidence="7">
    <location>
        <position position="161"/>
    </location>
    <ligand>
        <name>chlorophyll a</name>
        <dbReference type="ChEBI" id="CHEBI:58416"/>
        <label>1</label>
    </ligand>
</feature>
<keyword evidence="4" id="KW-0150">Chloroplast</keyword>
<dbReference type="GO" id="GO:0016168">
    <property type="term" value="F:chlorophyll binding"/>
    <property type="evidence" value="ECO:0007669"/>
    <property type="project" value="UniProtKB-KW"/>
</dbReference>
<evidence type="ECO:0000256" key="4">
    <source>
        <dbReference type="ARBA" id="ARBA00022528"/>
    </source>
</evidence>
<accession>A0A7S1U797</accession>
<comment type="subcellular location">
    <subcellularLocation>
        <location evidence="2">Plastid</location>
        <location evidence="2">Chloroplast</location>
    </subcellularLocation>
</comment>
<dbReference type="GO" id="GO:0016020">
    <property type="term" value="C:membrane"/>
    <property type="evidence" value="ECO:0007669"/>
    <property type="project" value="InterPro"/>
</dbReference>
<organism evidence="8">
    <name type="scientific">Phaeomonas parva</name>
    <dbReference type="NCBI Taxonomy" id="124430"/>
    <lineage>
        <taxon>Eukaryota</taxon>
        <taxon>Sar</taxon>
        <taxon>Stramenopiles</taxon>
        <taxon>Ochrophyta</taxon>
        <taxon>Pinguiophyceae</taxon>
        <taxon>Pinguiochrysidales</taxon>
        <taxon>Pinguiochrysidaceae</taxon>
        <taxon>Phaeomonas</taxon>
    </lineage>
</organism>
<gene>
    <name evidence="8" type="ORF">PPAR1163_LOCUS17659</name>
</gene>
<reference evidence="8" key="1">
    <citation type="submission" date="2021-01" db="EMBL/GenBank/DDBJ databases">
        <authorList>
            <person name="Corre E."/>
            <person name="Pelletier E."/>
            <person name="Niang G."/>
            <person name="Scheremetjew M."/>
            <person name="Finn R."/>
            <person name="Kale V."/>
            <person name="Holt S."/>
            <person name="Cochrane G."/>
            <person name="Meng A."/>
            <person name="Brown T."/>
            <person name="Cohen L."/>
        </authorList>
    </citation>
    <scope>NUCLEOTIDE SEQUENCE</scope>
    <source>
        <strain evidence="8">CCMP2877</strain>
    </source>
</reference>
<name>A0A7S1U797_9STRA</name>
<feature type="binding site" evidence="7">
    <location>
        <position position="175"/>
    </location>
    <ligand>
        <name>chlorophyll a</name>
        <dbReference type="ChEBI" id="CHEBI:58416"/>
        <label>1</label>
    </ligand>
</feature>
<comment type="similarity">
    <text evidence="3">Belongs to the fucoxanthin chlorophyll protein family.</text>
</comment>
<feature type="binding site" evidence="7">
    <location>
        <position position="65"/>
    </location>
    <ligand>
        <name>chlorophyll a</name>
        <dbReference type="ChEBI" id="CHEBI:58416"/>
        <label>1</label>
    </ligand>
</feature>
<proteinExistence type="inferred from homology"/>
<feature type="binding site" evidence="7">
    <location>
        <position position="163"/>
    </location>
    <ligand>
        <name>chlorophyll a</name>
        <dbReference type="ChEBI" id="CHEBI:58416"/>
        <label>1</label>
    </ligand>
</feature>
<dbReference type="GO" id="GO:0009765">
    <property type="term" value="P:photosynthesis, light harvesting"/>
    <property type="evidence" value="ECO:0007669"/>
    <property type="project" value="InterPro"/>
</dbReference>
<dbReference type="PANTHER" id="PTHR21649">
    <property type="entry name" value="CHLOROPHYLL A/B BINDING PROTEIN"/>
    <property type="match status" value="1"/>
</dbReference>
<evidence type="ECO:0000313" key="8">
    <source>
        <dbReference type="EMBL" id="CAD9259285.1"/>
    </source>
</evidence>
<feature type="binding site" description="axial binding residue" evidence="7">
    <location>
        <position position="118"/>
    </location>
    <ligand>
        <name>chlorophyll b</name>
        <dbReference type="ChEBI" id="CHEBI:61721"/>
        <label>1</label>
    </ligand>
    <ligandPart>
        <name>Mg</name>
        <dbReference type="ChEBI" id="CHEBI:25107"/>
    </ligandPart>
</feature>
<comment type="function">
    <text evidence="1">The light-harvesting complex (LHC) functions as a light receptor, it captures and delivers excitation energy to photosystems with which it is closely associated. Energy is transferred from the carotenoid and chlorophyll C (or B) to chlorophyll A and the photosynthetic reaction centers where it is used to synthesize ATP and reducing power.</text>
</comment>
<keyword evidence="7" id="KW-0148">Chlorophyll</keyword>
<dbReference type="InterPro" id="IPR001344">
    <property type="entry name" value="Chloro_AB-bd_pln"/>
</dbReference>
<protein>
    <submittedName>
        <fullName evidence="8">Uncharacterized protein</fullName>
    </submittedName>
</protein>